<gene>
    <name evidence="1" type="ORF">L3Q82_018300</name>
</gene>
<evidence type="ECO:0000313" key="1">
    <source>
        <dbReference type="EMBL" id="KAI3355466.1"/>
    </source>
</evidence>
<protein>
    <submittedName>
        <fullName evidence="1">Uncharacterized protein</fullName>
    </submittedName>
</protein>
<sequence>FNFGRPCMHPYQYMQYPGFVFPHAPIYPMDHRRMFEPRFHAPAWNDVPRQQHHYPPQPYGRRETACSEAQTDPSDAITKLIECLDKIRCGELQGADRELDSGVTSQSSGMFSPGEEQKSEEQGHILPSAPEVSHLESPAVTFSDSMTAVYDGESSQRSLDVLSPQGCWSGGLEEELPLDSSSVHEECPELEQPANEHFLPLEKTQVTDIQPDISVTDPSVPKCDSEEPMKQRLDAIPPAIPPSTPPVPSPSFTSSQPTDKDVKSGDKASKTEHQKADPSYQILKLPFESVLTPGDAEAGRLSSPAAPYYYNYLSMHTTHERMSVLSPSLDELSSRDEMFSTDLDDADLFPKHIYQGRRLAEVVSGSPQAAEEVEDLWLPGSKRFVCACCGKSLAKGAGRSKVHSSKMYRDEAGDSEEDSRYGRGCEQPVRVVVRKHSAARKPHSVPQRHAAKPWYKRSQYKDPSGSTNQEEGHDLCNPADEEIGETDRLCREDLTALDQGRWADGDVIPRRRQANPLQRQDMEAATSTFQHPYDLGPRAPNPPHGAPQAQGPHQPAPGPSGAPRPDEQHQQHHKPFFYIQPSQPYLPMQSLQWPLPVPMPMSYNPYYGYPGLGYGMPVMPNYQPNPYIEPPGFVVPHTHIHLMDYRRMLNPQYYQTMAYHSRRFRYQHNNQTREMTSSEVQTEPLSATQRTSTPCSGTSGTSIEASSGLPIHSRDNTPSVPTSQPALPALAVKKGGHSLELKDMVPSSTTRTPSNGSFVIQTEEVRIECCTTPVGLQLLHSHETSEVSHSFSQDMVKCSSILQGRVLQDEGLCSPADQSEQAVQACPDILLVGTTSSGEKIPALEESRNQTDSLTLTAAQGDVQETSSEKDLSLTSKIFPSKVAHLPFDPKYLDELRKMESTVWSMEETLIPSPKSLIQNGCTESHNETLATVAEVPLEDVLTLREEAPTDEVVTMIEMPPLAEDELDELVPTLKDAGDEMVSEADMCPLIDVPVAEKVSVTELTHTAEVDHTPYLLMLDNSPLKADRNQHRRDTNAQNNQDTSFESLPAYLPSTSWLADFDNVYYCSKLPPTPKKQTRPPSRHSLDVPSRRRKLELEYKEQPTVRKAKERYKPKGKVDRRSLSDHECCINRNFNENAFTSYASKRERLCSRCLAKQRICTSLSPGPDGRTLKRKAVPFQQLNDALLPTCDACKSHSKNQLMRKGSSPDVRGRRHGHDTEGESSENSSCRTRSKWRAADDPRKLNDLKRPLASKQNLEKCPAAMYPKLREKNCVCNEPQHQSVARERLHCPHGNAIREMDENCAVPASLQDKWRNMDQIYLTHRWQTGKQMVFTLIEVELTFKTSWKAAMPNPDSFKNDARSQHFNKHKRAQSQSQVDVKVTVYHHVQLSHWCRRQTAGWCPDGAACSLRLLKDVMDAPLKDPFCHPGAQLGPGHGWPLRTERQEGGISHSADHTDFWQFSPS</sequence>
<organism evidence="1 2">
    <name type="scientific">Scortum barcoo</name>
    <name type="common">barcoo grunter</name>
    <dbReference type="NCBI Taxonomy" id="214431"/>
    <lineage>
        <taxon>Eukaryota</taxon>
        <taxon>Metazoa</taxon>
        <taxon>Chordata</taxon>
        <taxon>Craniata</taxon>
        <taxon>Vertebrata</taxon>
        <taxon>Euteleostomi</taxon>
        <taxon>Actinopterygii</taxon>
        <taxon>Neopterygii</taxon>
        <taxon>Teleostei</taxon>
        <taxon>Neoteleostei</taxon>
        <taxon>Acanthomorphata</taxon>
        <taxon>Eupercaria</taxon>
        <taxon>Centrarchiformes</taxon>
        <taxon>Terapontoidei</taxon>
        <taxon>Terapontidae</taxon>
        <taxon>Scortum</taxon>
    </lineage>
</organism>
<proteinExistence type="predicted"/>
<reference evidence="1" key="1">
    <citation type="submission" date="2022-04" db="EMBL/GenBank/DDBJ databases">
        <title>Jade perch genome.</title>
        <authorList>
            <person name="Chao B."/>
        </authorList>
    </citation>
    <scope>NUCLEOTIDE SEQUENCE</scope>
    <source>
        <strain evidence="1">CB-2022</strain>
    </source>
</reference>
<dbReference type="Proteomes" id="UP000831701">
    <property type="component" value="Chromosome 21"/>
</dbReference>
<comment type="caution">
    <text evidence="1">The sequence shown here is derived from an EMBL/GenBank/DDBJ whole genome shotgun (WGS) entry which is preliminary data.</text>
</comment>
<keyword evidence="2" id="KW-1185">Reference proteome</keyword>
<evidence type="ECO:0000313" key="2">
    <source>
        <dbReference type="Proteomes" id="UP000831701"/>
    </source>
</evidence>
<feature type="non-terminal residue" evidence="1">
    <location>
        <position position="1463"/>
    </location>
</feature>
<dbReference type="EMBL" id="CM041551">
    <property type="protein sequence ID" value="KAI3355466.1"/>
    <property type="molecule type" value="Genomic_DNA"/>
</dbReference>
<feature type="non-terminal residue" evidence="1">
    <location>
        <position position="1"/>
    </location>
</feature>
<name>A0ACB8VIM5_9TELE</name>
<accession>A0ACB8VIM5</accession>